<dbReference type="InterPro" id="IPR052058">
    <property type="entry name" value="Alcohol_O-acetyltransferase"/>
</dbReference>
<reference evidence="1" key="1">
    <citation type="journal article" date="2021" name="Nat. Commun.">
        <title>Genetic determinants of endophytism in the Arabidopsis root mycobiome.</title>
        <authorList>
            <person name="Mesny F."/>
            <person name="Miyauchi S."/>
            <person name="Thiergart T."/>
            <person name="Pickel B."/>
            <person name="Atanasova L."/>
            <person name="Karlsson M."/>
            <person name="Huettel B."/>
            <person name="Barry K.W."/>
            <person name="Haridas S."/>
            <person name="Chen C."/>
            <person name="Bauer D."/>
            <person name="Andreopoulos W."/>
            <person name="Pangilinan J."/>
            <person name="LaButti K."/>
            <person name="Riley R."/>
            <person name="Lipzen A."/>
            <person name="Clum A."/>
            <person name="Drula E."/>
            <person name="Henrissat B."/>
            <person name="Kohler A."/>
            <person name="Grigoriev I.V."/>
            <person name="Martin F.M."/>
            <person name="Hacquard S."/>
        </authorList>
    </citation>
    <scope>NUCLEOTIDE SEQUENCE</scope>
    <source>
        <strain evidence="1">MPI-SDFR-AT-0117</strain>
    </source>
</reference>
<dbReference type="PANTHER" id="PTHR28037:SF1">
    <property type="entry name" value="ALCOHOL O-ACETYLTRANSFERASE 1-RELATED"/>
    <property type="match status" value="1"/>
</dbReference>
<dbReference type="EMBL" id="JAGSXJ010000020">
    <property type="protein sequence ID" value="KAH6680091.1"/>
    <property type="molecule type" value="Genomic_DNA"/>
</dbReference>
<gene>
    <name evidence="1" type="ORF">F5X68DRAFT_234608</name>
</gene>
<dbReference type="InterPro" id="IPR010828">
    <property type="entry name" value="Atf2/Sli1-like"/>
</dbReference>
<keyword evidence="2" id="KW-1185">Reference proteome</keyword>
<dbReference type="Gene3D" id="3.30.559.30">
    <property type="entry name" value="Nonribosomal peptide synthetase, condensation domain"/>
    <property type="match status" value="1"/>
</dbReference>
<dbReference type="SUPFAM" id="SSF52777">
    <property type="entry name" value="CoA-dependent acyltransferases"/>
    <property type="match status" value="1"/>
</dbReference>
<evidence type="ECO:0000313" key="2">
    <source>
        <dbReference type="Proteomes" id="UP000770015"/>
    </source>
</evidence>
<dbReference type="OrthoDB" id="4844937at2759"/>
<comment type="caution">
    <text evidence="1">The sequence shown here is derived from an EMBL/GenBank/DDBJ whole genome shotgun (WGS) entry which is preliminary data.</text>
</comment>
<dbReference type="Pfam" id="PF07247">
    <property type="entry name" value="AATase"/>
    <property type="match status" value="1"/>
</dbReference>
<dbReference type="InterPro" id="IPR023213">
    <property type="entry name" value="CAT-like_dom_sf"/>
</dbReference>
<dbReference type="PANTHER" id="PTHR28037">
    <property type="entry name" value="ALCOHOL O-ACETYLTRANSFERASE 1-RELATED"/>
    <property type="match status" value="1"/>
</dbReference>
<name>A0A9P8V4Y9_9PEZI</name>
<dbReference type="Proteomes" id="UP000770015">
    <property type="component" value="Unassembled WGS sequence"/>
</dbReference>
<organism evidence="1 2">
    <name type="scientific">Plectosphaerella plurivora</name>
    <dbReference type="NCBI Taxonomy" id="936078"/>
    <lineage>
        <taxon>Eukaryota</taxon>
        <taxon>Fungi</taxon>
        <taxon>Dikarya</taxon>
        <taxon>Ascomycota</taxon>
        <taxon>Pezizomycotina</taxon>
        <taxon>Sordariomycetes</taxon>
        <taxon>Hypocreomycetidae</taxon>
        <taxon>Glomerellales</taxon>
        <taxon>Plectosphaerellaceae</taxon>
        <taxon>Plectosphaerella</taxon>
    </lineage>
</organism>
<dbReference type="AlphaFoldDB" id="A0A9P8V4Y9"/>
<accession>A0A9P8V4Y9</accession>
<sequence>MAKKDPNFIRYLGWNEQFEASLYFVNFYNTNNVICRYVVPDAVSMRQDTLGPHFDRIIARTALEHAVLQLGLGAPDAKKSHWVHLDSLDLQNHVTWVDATATDDYESLFAKISIEQREKRFPSIVSQPRWRIVVIKDESRRCLEIVFSYAHAHADGISGKIFHETLLRNFNTPEGLPVLEGRSFKTNTRTSPPLPPHEKLAHWTKGLRWTAGSAIKELRLLDFKPRITDATWAPFQVSYSGTHFRTITIPKEVLSHVLAACRSHDTTLTGLINALVLVSLSRRLSEKDARGFQAITPVSTRYFLKPSSKNHDPPYDPDQTMGNLVSVMNQEYGPDVVAAIRKPQGTDTIPIESLMDVIWTVSANVRRELKNGLDLGLKNNQLSLMSFIPDWRKFHLDEVKAPRASAWIMSNLGVIDGNPPVQAAGGWKIDKAHFQLSIEVTRGAFHVCPIAVKGRDLTIDVNWQDGIVDNALGDNLFKDIEMMLLYIGGGP</sequence>
<evidence type="ECO:0000313" key="1">
    <source>
        <dbReference type="EMBL" id="KAH6680091.1"/>
    </source>
</evidence>
<dbReference type="Gene3D" id="3.30.559.10">
    <property type="entry name" value="Chloramphenicol acetyltransferase-like domain"/>
    <property type="match status" value="1"/>
</dbReference>
<protein>
    <submittedName>
        <fullName evidence="1">Alcohol acetyltransferase-domain-containing protein</fullName>
    </submittedName>
</protein>
<dbReference type="GO" id="GO:0008080">
    <property type="term" value="F:N-acetyltransferase activity"/>
    <property type="evidence" value="ECO:0007669"/>
    <property type="project" value="TreeGrafter"/>
</dbReference>
<proteinExistence type="predicted"/>